<sequence>MRGAHISLQPKNFKHVNKTIGEGSKVGESELQAWDDSLNYSELTRQVDLDKVCQIRKSLQKSDSILGLSKDPGFQGILAEWSPKAQFVYQNKTNTLCLSGGLLPWNRSLIHSNQHVNDPTYNKGKKIVESSEGEAKDKVEDLMSDYLQDMDISNSRKRKLEETDGFAFSAAKKTGTYESN</sequence>
<accession>A0ABR2RDD1</accession>
<gene>
    <name evidence="1" type="ORF">V6N11_043814</name>
</gene>
<dbReference type="EMBL" id="JBBPBN010000023">
    <property type="protein sequence ID" value="KAK9010951.1"/>
    <property type="molecule type" value="Genomic_DNA"/>
</dbReference>
<evidence type="ECO:0000313" key="1">
    <source>
        <dbReference type="EMBL" id="KAK9010951.1"/>
    </source>
</evidence>
<protein>
    <submittedName>
        <fullName evidence="1">Uncharacterized protein</fullName>
    </submittedName>
</protein>
<comment type="caution">
    <text evidence="1">The sequence shown here is derived from an EMBL/GenBank/DDBJ whole genome shotgun (WGS) entry which is preliminary data.</text>
</comment>
<evidence type="ECO:0000313" key="2">
    <source>
        <dbReference type="Proteomes" id="UP001396334"/>
    </source>
</evidence>
<proteinExistence type="predicted"/>
<reference evidence="1 2" key="1">
    <citation type="journal article" date="2024" name="G3 (Bethesda)">
        <title>Genome assembly of Hibiscus sabdariffa L. provides insights into metabolisms of medicinal natural products.</title>
        <authorList>
            <person name="Kim T."/>
        </authorList>
    </citation>
    <scope>NUCLEOTIDE SEQUENCE [LARGE SCALE GENOMIC DNA]</scope>
    <source>
        <strain evidence="1">TK-2024</strain>
        <tissue evidence="1">Old leaves</tissue>
    </source>
</reference>
<keyword evidence="2" id="KW-1185">Reference proteome</keyword>
<name>A0ABR2RDD1_9ROSI</name>
<dbReference type="Proteomes" id="UP001396334">
    <property type="component" value="Unassembled WGS sequence"/>
</dbReference>
<organism evidence="1 2">
    <name type="scientific">Hibiscus sabdariffa</name>
    <name type="common">roselle</name>
    <dbReference type="NCBI Taxonomy" id="183260"/>
    <lineage>
        <taxon>Eukaryota</taxon>
        <taxon>Viridiplantae</taxon>
        <taxon>Streptophyta</taxon>
        <taxon>Embryophyta</taxon>
        <taxon>Tracheophyta</taxon>
        <taxon>Spermatophyta</taxon>
        <taxon>Magnoliopsida</taxon>
        <taxon>eudicotyledons</taxon>
        <taxon>Gunneridae</taxon>
        <taxon>Pentapetalae</taxon>
        <taxon>rosids</taxon>
        <taxon>malvids</taxon>
        <taxon>Malvales</taxon>
        <taxon>Malvaceae</taxon>
        <taxon>Malvoideae</taxon>
        <taxon>Hibiscus</taxon>
    </lineage>
</organism>